<proteinExistence type="predicted"/>
<organism evidence="10 11">
    <name type="scientific">Tegillarca granosa</name>
    <name type="common">Malaysian cockle</name>
    <name type="synonym">Anadara granosa</name>
    <dbReference type="NCBI Taxonomy" id="220873"/>
    <lineage>
        <taxon>Eukaryota</taxon>
        <taxon>Metazoa</taxon>
        <taxon>Spiralia</taxon>
        <taxon>Lophotrochozoa</taxon>
        <taxon>Mollusca</taxon>
        <taxon>Bivalvia</taxon>
        <taxon>Autobranchia</taxon>
        <taxon>Pteriomorphia</taxon>
        <taxon>Arcoida</taxon>
        <taxon>Arcoidea</taxon>
        <taxon>Arcidae</taxon>
        <taxon>Tegillarca</taxon>
    </lineage>
</organism>
<evidence type="ECO:0000256" key="7">
    <source>
        <dbReference type="SAM" id="MobiDB-lite"/>
    </source>
</evidence>
<evidence type="ECO:0000256" key="5">
    <source>
        <dbReference type="ARBA" id="ARBA00022989"/>
    </source>
</evidence>
<keyword evidence="3" id="KW-0547">Nucleotide-binding</keyword>
<keyword evidence="1" id="KW-0813">Transport</keyword>
<evidence type="ECO:0000313" key="10">
    <source>
        <dbReference type="EMBL" id="KAJ8310926.1"/>
    </source>
</evidence>
<evidence type="ECO:0000256" key="2">
    <source>
        <dbReference type="ARBA" id="ARBA00022692"/>
    </source>
</evidence>
<evidence type="ECO:0000256" key="1">
    <source>
        <dbReference type="ARBA" id="ARBA00022448"/>
    </source>
</evidence>
<feature type="transmembrane region" description="Helical" evidence="8">
    <location>
        <begin position="206"/>
        <end position="224"/>
    </location>
</feature>
<dbReference type="SUPFAM" id="SSF90123">
    <property type="entry name" value="ABC transporter transmembrane region"/>
    <property type="match status" value="1"/>
</dbReference>
<dbReference type="PANTHER" id="PTHR24223:SF447">
    <property type="entry name" value="MULTIDRUG RESISTANCE-ASSOCIATED PROTEIN 5"/>
    <property type="match status" value="1"/>
</dbReference>
<keyword evidence="4" id="KW-0067">ATP-binding</keyword>
<feature type="transmembrane region" description="Helical" evidence="8">
    <location>
        <begin position="96"/>
        <end position="118"/>
    </location>
</feature>
<reference evidence="10 11" key="1">
    <citation type="submission" date="2022-12" db="EMBL/GenBank/DDBJ databases">
        <title>Chromosome-level genome of Tegillarca granosa.</title>
        <authorList>
            <person name="Kim J."/>
        </authorList>
    </citation>
    <scope>NUCLEOTIDE SEQUENCE [LARGE SCALE GENOMIC DNA]</scope>
    <source>
        <strain evidence="10">Teg-2019</strain>
        <tissue evidence="10">Adductor muscle</tissue>
    </source>
</reference>
<dbReference type="PANTHER" id="PTHR24223">
    <property type="entry name" value="ATP-BINDING CASSETTE SUB-FAMILY C"/>
    <property type="match status" value="1"/>
</dbReference>
<evidence type="ECO:0000313" key="11">
    <source>
        <dbReference type="Proteomes" id="UP001217089"/>
    </source>
</evidence>
<dbReference type="EMBL" id="JARBDR010000640">
    <property type="protein sequence ID" value="KAJ8310926.1"/>
    <property type="molecule type" value="Genomic_DNA"/>
</dbReference>
<evidence type="ECO:0000256" key="3">
    <source>
        <dbReference type="ARBA" id="ARBA00022741"/>
    </source>
</evidence>
<dbReference type="Pfam" id="PF00664">
    <property type="entry name" value="ABC_membrane"/>
    <property type="match status" value="1"/>
</dbReference>
<feature type="compositionally biased region" description="Basic and acidic residues" evidence="7">
    <location>
        <begin position="454"/>
        <end position="474"/>
    </location>
</feature>
<evidence type="ECO:0000259" key="9">
    <source>
        <dbReference type="PROSITE" id="PS50929"/>
    </source>
</evidence>
<keyword evidence="5 8" id="KW-1133">Transmembrane helix</keyword>
<evidence type="ECO:0000256" key="6">
    <source>
        <dbReference type="ARBA" id="ARBA00023136"/>
    </source>
</evidence>
<dbReference type="CDD" id="cd18592">
    <property type="entry name" value="ABC_6TM_MRP5_8_9_D1"/>
    <property type="match status" value="1"/>
</dbReference>
<dbReference type="Proteomes" id="UP001217089">
    <property type="component" value="Unassembled WGS sequence"/>
</dbReference>
<accession>A0ABQ9F0J0</accession>
<dbReference type="InterPro" id="IPR011527">
    <property type="entry name" value="ABC1_TM_dom"/>
</dbReference>
<evidence type="ECO:0000256" key="8">
    <source>
        <dbReference type="SAM" id="Phobius"/>
    </source>
</evidence>
<keyword evidence="2 8" id="KW-0812">Transmembrane</keyword>
<evidence type="ECO:0000256" key="4">
    <source>
        <dbReference type="ARBA" id="ARBA00022840"/>
    </source>
</evidence>
<sequence>MKHLIPIRTAKNPKDELPSASAGLFSLITYSWMTTIMWKIYKKGVKSMEHMRCPDVERAEVNGERLERLWKEELKKKGPDRASFGRVMIRACRTRILMGGLTFILSVGFSFAAPAFVLNRLLRELSGGNLEIGFGVRMRGAALSMLYKKILRLRGLKNKTVGELVNLCSNDGQRLFDACSIGPLLIGGPFILACGIIYSVFLIGPWALVGGAIYILFYPFMYYISKLTAYLRRKSVIITDKRVRMMSELLTCIKLIKMYAWEKPFASKIAEIRAKERKVLEKAAFVSSISTSSAPMVPVMATVFVVLSHLLTGNDLTPAQAFTLVALYSAMRFPMGIIPYSTRAVADASVAVKRWEAFTLVALYNSMRFALGVIPYAVRALADVTVSVERCKSVLLMEEIKPHKGQITNPKHAIVLRKGTFAWDFDVKDTDIITKGLDTEIKVNVPNGKSVVDKTAKDEEKQRLQENGAEKPGNESDYIPILFDIDLTLDKV</sequence>
<feature type="transmembrane region" description="Helical" evidence="8">
    <location>
        <begin position="20"/>
        <end position="41"/>
    </location>
</feature>
<keyword evidence="6 8" id="KW-0472">Membrane</keyword>
<gene>
    <name evidence="10" type="ORF">KUTeg_012791</name>
</gene>
<dbReference type="InterPro" id="IPR050173">
    <property type="entry name" value="ABC_transporter_C-like"/>
</dbReference>
<name>A0ABQ9F0J0_TEGGR</name>
<keyword evidence="11" id="KW-1185">Reference proteome</keyword>
<protein>
    <recommendedName>
        <fullName evidence="9">ABC transmembrane type-1 domain-containing protein</fullName>
    </recommendedName>
</protein>
<comment type="caution">
    <text evidence="10">The sequence shown here is derived from an EMBL/GenBank/DDBJ whole genome shotgun (WGS) entry which is preliminary data.</text>
</comment>
<dbReference type="PROSITE" id="PS50929">
    <property type="entry name" value="ABC_TM1F"/>
    <property type="match status" value="1"/>
</dbReference>
<feature type="transmembrane region" description="Helical" evidence="8">
    <location>
        <begin position="181"/>
        <end position="200"/>
    </location>
</feature>
<feature type="domain" description="ABC transmembrane type-1" evidence="9">
    <location>
        <begin position="134"/>
        <end position="347"/>
    </location>
</feature>
<dbReference type="Gene3D" id="1.20.1560.10">
    <property type="entry name" value="ABC transporter type 1, transmembrane domain"/>
    <property type="match status" value="1"/>
</dbReference>
<feature type="region of interest" description="Disordered" evidence="7">
    <location>
        <begin position="454"/>
        <end position="476"/>
    </location>
</feature>
<dbReference type="InterPro" id="IPR036640">
    <property type="entry name" value="ABC1_TM_sf"/>
</dbReference>